<protein>
    <submittedName>
        <fullName evidence="3">O-acetyl-ADP-ribose deacetylase (Regulator of RNase III), contains Macro domain</fullName>
    </submittedName>
</protein>
<dbReference type="AlphaFoldDB" id="A0A1I1QR39"/>
<reference evidence="3 4" key="1">
    <citation type="submission" date="2016-10" db="EMBL/GenBank/DDBJ databases">
        <authorList>
            <person name="de Groot N.N."/>
        </authorList>
    </citation>
    <scope>NUCLEOTIDE SEQUENCE [LARGE SCALE GENOMIC DNA]</scope>
    <source>
        <strain evidence="3 4">DSM 19548</strain>
    </source>
</reference>
<dbReference type="Gene3D" id="3.40.220.10">
    <property type="entry name" value="Leucine Aminopeptidase, subunit E, domain 1"/>
    <property type="match status" value="1"/>
</dbReference>
<evidence type="ECO:0000259" key="2">
    <source>
        <dbReference type="PROSITE" id="PS51154"/>
    </source>
</evidence>
<dbReference type="GO" id="GO:0140291">
    <property type="term" value="P:peptidyl-glutamate ADP-deribosylation"/>
    <property type="evidence" value="ECO:0007669"/>
    <property type="project" value="TreeGrafter"/>
</dbReference>
<dbReference type="PANTHER" id="PTHR12521:SF0">
    <property type="entry name" value="ADP-RIBOSE GLYCOHYDROLASE OARD1"/>
    <property type="match status" value="1"/>
</dbReference>
<dbReference type="Pfam" id="PF01661">
    <property type="entry name" value="Macro"/>
    <property type="match status" value="1"/>
</dbReference>
<dbReference type="RefSeq" id="WP_093362817.1">
    <property type="nucleotide sequence ID" value="NZ_FOLG01000020.1"/>
</dbReference>
<dbReference type="CDD" id="cd02901">
    <property type="entry name" value="Macro_Poa1p-like"/>
    <property type="match status" value="1"/>
</dbReference>
<dbReference type="InterPro" id="IPR043472">
    <property type="entry name" value="Macro_dom-like"/>
</dbReference>
<dbReference type="InterPro" id="IPR050892">
    <property type="entry name" value="ADP-ribose_metab_enzymes"/>
</dbReference>
<keyword evidence="4" id="KW-1185">Reference proteome</keyword>
<dbReference type="STRING" id="441112.SAMN04488094_12029"/>
<dbReference type="EMBL" id="FOLG01000020">
    <property type="protein sequence ID" value="SFD20530.1"/>
    <property type="molecule type" value="Genomic_DNA"/>
</dbReference>
<evidence type="ECO:0000256" key="1">
    <source>
        <dbReference type="ARBA" id="ARBA00035885"/>
    </source>
</evidence>
<feature type="domain" description="Macro" evidence="2">
    <location>
        <begin position="1"/>
        <end position="163"/>
    </location>
</feature>
<dbReference type="InterPro" id="IPR002589">
    <property type="entry name" value="Macro_dom"/>
</dbReference>
<accession>A0A1I1QR39</accession>
<organism evidence="3 4">
    <name type="scientific">Tropicimonas isoalkanivorans</name>
    <dbReference type="NCBI Taxonomy" id="441112"/>
    <lineage>
        <taxon>Bacteria</taxon>
        <taxon>Pseudomonadati</taxon>
        <taxon>Pseudomonadota</taxon>
        <taxon>Alphaproteobacteria</taxon>
        <taxon>Rhodobacterales</taxon>
        <taxon>Roseobacteraceae</taxon>
        <taxon>Tropicimonas</taxon>
    </lineage>
</organism>
<sequence>MIRYVTGDILQADAEAIVNTVNCVGIMGRGIALQFKNAFPANFKAYEAACKRDEVQPGKMFVFESHTLTNPKYIINFPTKRHWRGKSRMEDIDSGLVALAEEVRQRGIRSIAIPPLGSGLGGLNWEDVRPRIEATLRDLPDLEIIVFEPNSAPVITKSREVPTMSPGRAALVVLMNRYLGGLMDPFVTLLEVHKLMYFMQEAGEPLRLKYAKAPYGPYAENLRHVLRAVEGHLVSGYADGGDAPEKQLELVPGAVKDAESFLSDNEDTAARFDRVAELVEGFETPFGLELLATVHWVTTREKAVSAEDAIEKVYAWNERKKRFSPRQIGIALQNLQNKGWLASA</sequence>
<evidence type="ECO:0000313" key="3">
    <source>
        <dbReference type="EMBL" id="SFD20530.1"/>
    </source>
</evidence>
<gene>
    <name evidence="3" type="ORF">SAMN04488094_12029</name>
</gene>
<evidence type="ECO:0000313" key="4">
    <source>
        <dbReference type="Proteomes" id="UP000198728"/>
    </source>
</evidence>
<name>A0A1I1QR39_9RHOB</name>
<dbReference type="SMART" id="SM00506">
    <property type="entry name" value="A1pp"/>
    <property type="match status" value="1"/>
</dbReference>
<dbReference type="PROSITE" id="PS51154">
    <property type="entry name" value="MACRO"/>
    <property type="match status" value="1"/>
</dbReference>
<comment type="catalytic activity">
    <reaction evidence="1">
        <text>an N-(ADP-alpha-D-ribosyl)-thymidine in DNA + H2O = a thymidine in DNA + ADP-D-ribose</text>
        <dbReference type="Rhea" id="RHEA:71655"/>
        <dbReference type="Rhea" id="RHEA-COMP:13556"/>
        <dbReference type="Rhea" id="RHEA-COMP:18051"/>
        <dbReference type="ChEBI" id="CHEBI:15377"/>
        <dbReference type="ChEBI" id="CHEBI:57967"/>
        <dbReference type="ChEBI" id="CHEBI:137386"/>
        <dbReference type="ChEBI" id="CHEBI:191199"/>
    </reaction>
    <physiologicalReaction direction="left-to-right" evidence="1">
        <dbReference type="Rhea" id="RHEA:71656"/>
    </physiologicalReaction>
</comment>
<dbReference type="OrthoDB" id="9780211at2"/>
<dbReference type="SUPFAM" id="SSF52949">
    <property type="entry name" value="Macro domain-like"/>
    <property type="match status" value="1"/>
</dbReference>
<dbReference type="Proteomes" id="UP000198728">
    <property type="component" value="Unassembled WGS sequence"/>
</dbReference>
<proteinExistence type="predicted"/>
<dbReference type="PANTHER" id="PTHR12521">
    <property type="entry name" value="PROTEIN C6ORF130"/>
    <property type="match status" value="1"/>
</dbReference>